<dbReference type="InterPro" id="IPR000943">
    <property type="entry name" value="RNA_pol_sigma70"/>
</dbReference>
<dbReference type="Pfam" id="PF04542">
    <property type="entry name" value="Sigma70_r2"/>
    <property type="match status" value="1"/>
</dbReference>
<feature type="region of interest" description="Sigma-70 factor domain-3" evidence="5">
    <location>
        <begin position="413"/>
        <end position="489"/>
    </location>
</feature>
<keyword evidence="4 5" id="KW-0804">Transcription</keyword>
<dbReference type="AlphaFoldDB" id="A0A919RD72"/>
<evidence type="ECO:0000256" key="1">
    <source>
        <dbReference type="ARBA" id="ARBA00023015"/>
    </source>
</evidence>
<dbReference type="InterPro" id="IPR013324">
    <property type="entry name" value="RNA_pol_sigma_r3/r4-like"/>
</dbReference>
<comment type="caution">
    <text evidence="9">The sequence shown here is derived from an EMBL/GenBank/DDBJ whole genome shotgun (WGS) entry which is preliminary data.</text>
</comment>
<evidence type="ECO:0000256" key="2">
    <source>
        <dbReference type="ARBA" id="ARBA00023082"/>
    </source>
</evidence>
<dbReference type="InterPro" id="IPR036388">
    <property type="entry name" value="WH-like_DNA-bd_sf"/>
</dbReference>
<protein>
    <recommendedName>
        <fullName evidence="5">RNA polymerase sigma factor SigA</fullName>
    </recommendedName>
</protein>
<name>A0A919RD72_9ACTN</name>
<keyword evidence="10" id="KW-1185">Reference proteome</keyword>
<feature type="domain" description="RNA polymerase sigma-70" evidence="7">
    <location>
        <begin position="358"/>
        <end position="371"/>
    </location>
</feature>
<keyword evidence="3 5" id="KW-0238">DNA-binding</keyword>
<dbReference type="Pfam" id="PF04539">
    <property type="entry name" value="Sigma70_r3"/>
    <property type="match status" value="1"/>
</dbReference>
<evidence type="ECO:0000313" key="10">
    <source>
        <dbReference type="Proteomes" id="UP000606172"/>
    </source>
</evidence>
<dbReference type="InterPro" id="IPR009042">
    <property type="entry name" value="RNA_pol_sigma70_r1_2"/>
</dbReference>
<feature type="compositionally biased region" description="Basic residues" evidence="6">
    <location>
        <begin position="77"/>
        <end position="95"/>
    </location>
</feature>
<proteinExistence type="inferred from homology"/>
<evidence type="ECO:0000313" key="9">
    <source>
        <dbReference type="EMBL" id="GII91761.1"/>
    </source>
</evidence>
<dbReference type="PROSITE" id="PS00715">
    <property type="entry name" value="SIGMA70_1"/>
    <property type="match status" value="1"/>
</dbReference>
<dbReference type="PANTHER" id="PTHR30603:SF59">
    <property type="entry name" value="RNA POLYMERASE PRINCIPAL SIGMA FACTOR HRDA"/>
    <property type="match status" value="1"/>
</dbReference>
<dbReference type="NCBIfam" id="TIGR02393">
    <property type="entry name" value="RpoD_Cterm"/>
    <property type="match status" value="1"/>
</dbReference>
<dbReference type="PANTHER" id="PTHR30603">
    <property type="entry name" value="RNA POLYMERASE SIGMA FACTOR RPO"/>
    <property type="match status" value="1"/>
</dbReference>
<keyword evidence="5" id="KW-0963">Cytoplasm</keyword>
<dbReference type="Gene3D" id="1.10.10.10">
    <property type="entry name" value="Winged helix-like DNA-binding domain superfamily/Winged helix DNA-binding domain"/>
    <property type="match status" value="2"/>
</dbReference>
<comment type="similarity">
    <text evidence="5">Belongs to the sigma-70 factor family. RpoD/SigA subfamily.</text>
</comment>
<dbReference type="GO" id="GO:0005737">
    <property type="term" value="C:cytoplasm"/>
    <property type="evidence" value="ECO:0007669"/>
    <property type="project" value="UniProtKB-SubCell"/>
</dbReference>
<dbReference type="PROSITE" id="PS00716">
    <property type="entry name" value="SIGMA70_2"/>
    <property type="match status" value="1"/>
</dbReference>
<dbReference type="HAMAP" id="MF_00963">
    <property type="entry name" value="Sigma70_RpoD_SigA"/>
    <property type="match status" value="1"/>
</dbReference>
<dbReference type="GO" id="GO:0006352">
    <property type="term" value="P:DNA-templated transcription initiation"/>
    <property type="evidence" value="ECO:0007669"/>
    <property type="project" value="UniProtKB-UniRule"/>
</dbReference>
<dbReference type="RefSeq" id="WP_204023907.1">
    <property type="nucleotide sequence ID" value="NZ_BOOW01000012.1"/>
</dbReference>
<comment type="subunit">
    <text evidence="5">Interacts transiently with the RNA polymerase catalytic core.</text>
</comment>
<dbReference type="InterPro" id="IPR012760">
    <property type="entry name" value="RNA_pol_sigma_RpoD_C"/>
</dbReference>
<dbReference type="InterPro" id="IPR028630">
    <property type="entry name" value="Sigma70_RpoD"/>
</dbReference>
<dbReference type="CDD" id="cd06171">
    <property type="entry name" value="Sigma70_r4"/>
    <property type="match status" value="1"/>
</dbReference>
<organism evidence="9 10">
    <name type="scientific">Sinosporangium siamense</name>
    <dbReference type="NCBI Taxonomy" id="1367973"/>
    <lineage>
        <taxon>Bacteria</taxon>
        <taxon>Bacillati</taxon>
        <taxon>Actinomycetota</taxon>
        <taxon>Actinomycetes</taxon>
        <taxon>Streptosporangiales</taxon>
        <taxon>Streptosporangiaceae</taxon>
        <taxon>Sinosporangium</taxon>
    </lineage>
</organism>
<dbReference type="Proteomes" id="UP000606172">
    <property type="component" value="Unassembled WGS sequence"/>
</dbReference>
<feature type="compositionally biased region" description="Acidic residues" evidence="6">
    <location>
        <begin position="185"/>
        <end position="229"/>
    </location>
</feature>
<feature type="compositionally biased region" description="Basic and acidic residues" evidence="6">
    <location>
        <begin position="169"/>
        <end position="184"/>
    </location>
</feature>
<dbReference type="Gene3D" id="1.10.601.10">
    <property type="entry name" value="RNA Polymerase Primary Sigma Factor"/>
    <property type="match status" value="2"/>
</dbReference>
<evidence type="ECO:0000256" key="4">
    <source>
        <dbReference type="ARBA" id="ARBA00023163"/>
    </source>
</evidence>
<dbReference type="GO" id="GO:0016987">
    <property type="term" value="F:sigma factor activity"/>
    <property type="evidence" value="ECO:0007669"/>
    <property type="project" value="UniProtKB-UniRule"/>
</dbReference>
<dbReference type="InterPro" id="IPR013325">
    <property type="entry name" value="RNA_pol_sigma_r2"/>
</dbReference>
<feature type="domain" description="RNA polymerase sigma-70" evidence="8">
    <location>
        <begin position="527"/>
        <end position="553"/>
    </location>
</feature>
<evidence type="ECO:0000256" key="3">
    <source>
        <dbReference type="ARBA" id="ARBA00023125"/>
    </source>
</evidence>
<accession>A0A919RD72</accession>
<dbReference type="EMBL" id="BOOW01000012">
    <property type="protein sequence ID" value="GII91761.1"/>
    <property type="molecule type" value="Genomic_DNA"/>
</dbReference>
<dbReference type="InterPro" id="IPR007630">
    <property type="entry name" value="RNA_pol_sigma70_r4"/>
</dbReference>
<dbReference type="SUPFAM" id="SSF88946">
    <property type="entry name" value="Sigma2 domain of RNA polymerase sigma factors"/>
    <property type="match status" value="1"/>
</dbReference>
<feature type="region of interest" description="Sigma-70 factor domain-4" evidence="5">
    <location>
        <begin position="502"/>
        <end position="555"/>
    </location>
</feature>
<evidence type="ECO:0000256" key="6">
    <source>
        <dbReference type="SAM" id="MobiDB-lite"/>
    </source>
</evidence>
<dbReference type="PRINTS" id="PR00046">
    <property type="entry name" value="SIGMA70FCT"/>
</dbReference>
<dbReference type="Pfam" id="PF04545">
    <property type="entry name" value="Sigma70_r4"/>
    <property type="match status" value="1"/>
</dbReference>
<dbReference type="FunFam" id="1.10.10.10:FF:000002">
    <property type="entry name" value="RNA polymerase sigma factor SigA"/>
    <property type="match status" value="1"/>
</dbReference>
<dbReference type="InterPro" id="IPR014284">
    <property type="entry name" value="RNA_pol_sigma-70_dom"/>
</dbReference>
<reference evidence="9" key="1">
    <citation type="submission" date="2021-01" db="EMBL/GenBank/DDBJ databases">
        <title>Whole genome shotgun sequence of Sinosporangium siamense NBRC 109515.</title>
        <authorList>
            <person name="Komaki H."/>
            <person name="Tamura T."/>
        </authorList>
    </citation>
    <scope>NUCLEOTIDE SEQUENCE</scope>
    <source>
        <strain evidence="9">NBRC 109515</strain>
    </source>
</reference>
<sequence>MSPASSTRSKPSELNEPVIQRLLERGRSQGFLESEDVRKAFEEADIPMSHAAAFLRSLSKEGVTVVVTAADSAAAPKRSRGSAKRRTAAPVKKTKTAAAAAKEPQPETVTAVVSATEPAPAAPKKAAPAKRGAATAGKKPAAKAKSEAASAPAAPAAGGSGPAGPARGGEGKAKPAESKSKIADSGEDDEDIELDVDVELEDFDEELEVETDEVEIEGEEAEGDAEEETEAKPDAAVKPQSDDEVLILSDDDDDAPVAQVAAAGATADPVKDYLKQIGKVPLLNAEQEVELAKRIEAGLFAEEQLAGENEKLPVDVRAELEWIAEDGRRAKNHLLEANLRLVVSLAKRYTGRGMLFLDLIQEGNLGLIRAVEKFDYTKGYKFSTYATWWIRQAITRAMADQARTIRIPVHMVEVINKLARVQRQMLQDLGREPTPEELARELDMTPEKVIEVQKYGREPISLHTPLGEEGDSEFGDLIEDSEAIVPADAVSFTLLQEQLHSVLDTLSEREAGVVSMRFGLTDGQPKTLDEIGKVYGVTRERIRQIESKTMSKLRHPSRSQVLRDYLD</sequence>
<dbReference type="InterPro" id="IPR007627">
    <property type="entry name" value="RNA_pol_sigma70_r2"/>
</dbReference>
<feature type="compositionally biased region" description="Low complexity" evidence="6">
    <location>
        <begin position="114"/>
        <end position="139"/>
    </location>
</feature>
<dbReference type="NCBIfam" id="NF004561">
    <property type="entry name" value="PRK05901.1-3"/>
    <property type="match status" value="1"/>
</dbReference>
<evidence type="ECO:0000259" key="8">
    <source>
        <dbReference type="PROSITE" id="PS00716"/>
    </source>
</evidence>
<dbReference type="NCBIfam" id="TIGR02937">
    <property type="entry name" value="sigma70-ECF"/>
    <property type="match status" value="1"/>
</dbReference>
<dbReference type="FunFam" id="1.10.10.10:FF:000004">
    <property type="entry name" value="RNA polymerase sigma factor SigA"/>
    <property type="match status" value="1"/>
</dbReference>
<feature type="DNA-binding region" description="H-T-H motif" evidence="5">
    <location>
        <begin position="528"/>
        <end position="547"/>
    </location>
</feature>
<comment type="subcellular location">
    <subcellularLocation>
        <location evidence="5">Cytoplasm</location>
    </subcellularLocation>
</comment>
<dbReference type="GO" id="GO:0003677">
    <property type="term" value="F:DNA binding"/>
    <property type="evidence" value="ECO:0007669"/>
    <property type="project" value="UniProtKB-UniRule"/>
</dbReference>
<dbReference type="InterPro" id="IPR050239">
    <property type="entry name" value="Sigma-70_RNA_pol_init_factors"/>
</dbReference>
<feature type="region of interest" description="Sigma-70 factor domain-2" evidence="5">
    <location>
        <begin position="334"/>
        <end position="404"/>
    </location>
</feature>
<feature type="region of interest" description="Disordered" evidence="6">
    <location>
        <begin position="70"/>
        <end position="240"/>
    </location>
</feature>
<keyword evidence="2 5" id="KW-0731">Sigma factor</keyword>
<gene>
    <name evidence="5" type="primary">sigA</name>
    <name evidence="9" type="ORF">Ssi02_19920</name>
</gene>
<feature type="compositionally biased region" description="Low complexity" evidence="6">
    <location>
        <begin position="147"/>
        <end position="157"/>
    </location>
</feature>
<comment type="function">
    <text evidence="5">Sigma factors are initiation factors that promote the attachment of RNA polymerase to specific initiation sites and are then released. This sigma factor is the primary sigma factor during exponential growth.</text>
</comment>
<evidence type="ECO:0000259" key="7">
    <source>
        <dbReference type="PROSITE" id="PS00715"/>
    </source>
</evidence>
<evidence type="ECO:0000256" key="5">
    <source>
        <dbReference type="HAMAP-Rule" id="MF_00963"/>
    </source>
</evidence>
<dbReference type="FunFam" id="1.10.601.10:FF:000001">
    <property type="entry name" value="RNA polymerase sigma factor SigA"/>
    <property type="match status" value="1"/>
</dbReference>
<feature type="short sequence motif" description="Interaction with polymerase core subunit RpoC" evidence="5">
    <location>
        <begin position="358"/>
        <end position="361"/>
    </location>
</feature>
<dbReference type="FunFam" id="1.10.601.10:FF:000003">
    <property type="entry name" value="RNA polymerase sigma factor SigA"/>
    <property type="match status" value="1"/>
</dbReference>
<dbReference type="InterPro" id="IPR007624">
    <property type="entry name" value="RNA_pol_sigma70_r3"/>
</dbReference>
<feature type="compositionally biased region" description="Gly residues" evidence="6">
    <location>
        <begin position="158"/>
        <end position="168"/>
    </location>
</feature>
<keyword evidence="1 5" id="KW-0805">Transcription regulation</keyword>
<dbReference type="SUPFAM" id="SSF88659">
    <property type="entry name" value="Sigma3 and sigma4 domains of RNA polymerase sigma factors"/>
    <property type="match status" value="2"/>
</dbReference>
<dbReference type="Pfam" id="PF00140">
    <property type="entry name" value="Sigma70_r1_2"/>
    <property type="match status" value="1"/>
</dbReference>